<feature type="transmembrane region" description="Helical" evidence="1">
    <location>
        <begin position="20"/>
        <end position="42"/>
    </location>
</feature>
<dbReference type="EnsemblMetazoa" id="Aqu2.1.16691_001">
    <property type="protein sequence ID" value="Aqu2.1.16691_001"/>
    <property type="gene ID" value="Aqu2.1.16691"/>
</dbReference>
<protein>
    <recommendedName>
        <fullName evidence="3">G-protein coupled receptors family 1 profile domain-containing protein</fullName>
    </recommendedName>
</protein>
<sequence>MNNSTELPESFGAIHSALHVSIFAVIGIPLFTISFTFIVALLTAKDVNWKMRVVLINILIPNIIYSLTALLYNLGYPVRVYLIEGNDDDAAITASCFLPILFYGIANLGNAFGGLFFSVSVYIFTKYGLKNLKWIGIVSYIATIWVLILLFRLISILLNLNDVKAITSIGGFCIFPVDQTFIASFIFDALLIILNITFVVIFSTCNFFFVKKNQIGTENSDGPNPLKKAMTKVMVVYGVHEFCALFLVVSGLHVFLLDYASPIIRCVIYYVLLIIQLLSILIFPISVAIFMKPVNDRLKQIFKLLCPLHSCCKVCKRDDVEEETTSP</sequence>
<evidence type="ECO:0000256" key="1">
    <source>
        <dbReference type="SAM" id="Phobius"/>
    </source>
</evidence>
<feature type="transmembrane region" description="Helical" evidence="1">
    <location>
        <begin position="137"/>
        <end position="160"/>
    </location>
</feature>
<name>A0A1X7TPQ6_AMPQE</name>
<feature type="transmembrane region" description="Helical" evidence="1">
    <location>
        <begin position="180"/>
        <end position="209"/>
    </location>
</feature>
<dbReference type="InParanoid" id="A0A1X7TPQ6"/>
<proteinExistence type="predicted"/>
<organism evidence="2">
    <name type="scientific">Amphimedon queenslandica</name>
    <name type="common">Sponge</name>
    <dbReference type="NCBI Taxonomy" id="400682"/>
    <lineage>
        <taxon>Eukaryota</taxon>
        <taxon>Metazoa</taxon>
        <taxon>Porifera</taxon>
        <taxon>Demospongiae</taxon>
        <taxon>Heteroscleromorpha</taxon>
        <taxon>Haplosclerida</taxon>
        <taxon>Niphatidae</taxon>
        <taxon>Amphimedon</taxon>
    </lineage>
</organism>
<dbReference type="AlphaFoldDB" id="A0A1X7TPQ6"/>
<keyword evidence="1" id="KW-1133">Transmembrane helix</keyword>
<feature type="transmembrane region" description="Helical" evidence="1">
    <location>
        <begin position="54"/>
        <end position="72"/>
    </location>
</feature>
<evidence type="ECO:0008006" key="3">
    <source>
        <dbReference type="Google" id="ProtNLM"/>
    </source>
</evidence>
<feature type="transmembrane region" description="Helical" evidence="1">
    <location>
        <begin position="234"/>
        <end position="256"/>
    </location>
</feature>
<keyword evidence="1" id="KW-0472">Membrane</keyword>
<feature type="transmembrane region" description="Helical" evidence="1">
    <location>
        <begin position="92"/>
        <end position="125"/>
    </location>
</feature>
<accession>A0A1X7TPQ6</accession>
<keyword evidence="1" id="KW-0812">Transmembrane</keyword>
<feature type="transmembrane region" description="Helical" evidence="1">
    <location>
        <begin position="268"/>
        <end position="291"/>
    </location>
</feature>
<evidence type="ECO:0000313" key="2">
    <source>
        <dbReference type="EnsemblMetazoa" id="Aqu2.1.16691_001"/>
    </source>
</evidence>
<reference evidence="2" key="1">
    <citation type="submission" date="2017-05" db="UniProtKB">
        <authorList>
            <consortium name="EnsemblMetazoa"/>
        </authorList>
    </citation>
    <scope>IDENTIFICATION</scope>
</reference>